<gene>
    <name evidence="3" type="ORF">B0I26_103160</name>
</gene>
<reference evidence="3 4" key="1">
    <citation type="submission" date="2018-06" db="EMBL/GenBank/DDBJ databases">
        <title>Genomic Encyclopedia of Type Strains, Phase III (KMG-III): the genomes of soil and plant-associated and newly described type strains.</title>
        <authorList>
            <person name="Whitman W."/>
        </authorList>
    </citation>
    <scope>NUCLEOTIDE SEQUENCE [LARGE SCALE GENOMIC DNA]</scope>
    <source>
        <strain evidence="3 4">CGMCC 1.8979</strain>
    </source>
</reference>
<comment type="caution">
    <text evidence="3">The sequence shown here is derived from an EMBL/GenBank/DDBJ whole genome shotgun (WGS) entry which is preliminary data.</text>
</comment>
<dbReference type="Pfam" id="PF01381">
    <property type="entry name" value="HTH_3"/>
    <property type="match status" value="1"/>
</dbReference>
<dbReference type="SUPFAM" id="SSF51182">
    <property type="entry name" value="RmlC-like cupins"/>
    <property type="match status" value="1"/>
</dbReference>
<evidence type="ECO:0000313" key="3">
    <source>
        <dbReference type="EMBL" id="RAK21206.1"/>
    </source>
</evidence>
<dbReference type="GO" id="GO:0005829">
    <property type="term" value="C:cytosol"/>
    <property type="evidence" value="ECO:0007669"/>
    <property type="project" value="TreeGrafter"/>
</dbReference>
<dbReference type="InterPro" id="IPR011051">
    <property type="entry name" value="RmlC_Cupin_sf"/>
</dbReference>
<dbReference type="InterPro" id="IPR014710">
    <property type="entry name" value="RmlC-like_jellyroll"/>
</dbReference>
<evidence type="ECO:0000256" key="1">
    <source>
        <dbReference type="ARBA" id="ARBA00023125"/>
    </source>
</evidence>
<sequence length="181" mass="20719">MDFGKNVRKERKQKNLTLEELAERSKVSKSMLSMIERGEKTPTITIASQIAEALDTTISHLLGEQKKSEIIVTRSNQRLIYKDETSGFERHLLSPSFPAKGVEFILNIIPPYKETGSFPPHKQGVEEYIYVAKGKLQVELGNLPDCYILEEGDSIYFQADLTHRFINLSDEECHYFLIIHS</sequence>
<dbReference type="InterPro" id="IPR010982">
    <property type="entry name" value="Lambda_DNA-bd_dom_sf"/>
</dbReference>
<dbReference type="AlphaFoldDB" id="A0A327YLY1"/>
<keyword evidence="4" id="KW-1185">Reference proteome</keyword>
<dbReference type="PROSITE" id="PS50943">
    <property type="entry name" value="HTH_CROC1"/>
    <property type="match status" value="1"/>
</dbReference>
<dbReference type="InterPro" id="IPR001387">
    <property type="entry name" value="Cro/C1-type_HTH"/>
</dbReference>
<dbReference type="CDD" id="cd00093">
    <property type="entry name" value="HTH_XRE"/>
    <property type="match status" value="1"/>
</dbReference>
<dbReference type="Gene3D" id="2.60.120.10">
    <property type="entry name" value="Jelly Rolls"/>
    <property type="match status" value="1"/>
</dbReference>
<dbReference type="Proteomes" id="UP000248555">
    <property type="component" value="Unassembled WGS sequence"/>
</dbReference>
<accession>A0A327YLY1</accession>
<dbReference type="CDD" id="cd02209">
    <property type="entry name" value="cupin_XRE_C"/>
    <property type="match status" value="1"/>
</dbReference>
<dbReference type="Pfam" id="PF07883">
    <property type="entry name" value="Cupin_2"/>
    <property type="match status" value="1"/>
</dbReference>
<dbReference type="RefSeq" id="WP_111644464.1">
    <property type="nucleotide sequence ID" value="NZ_QLMH01000003.1"/>
</dbReference>
<dbReference type="GO" id="GO:0003677">
    <property type="term" value="F:DNA binding"/>
    <property type="evidence" value="ECO:0007669"/>
    <property type="project" value="UniProtKB-KW"/>
</dbReference>
<dbReference type="OrthoDB" id="9781521at2"/>
<dbReference type="PANTHER" id="PTHR46797:SF1">
    <property type="entry name" value="METHYLPHOSPHONATE SYNTHASE"/>
    <property type="match status" value="1"/>
</dbReference>
<dbReference type="EMBL" id="QLMH01000003">
    <property type="protein sequence ID" value="RAK21206.1"/>
    <property type="molecule type" value="Genomic_DNA"/>
</dbReference>
<keyword evidence="1" id="KW-0238">DNA-binding</keyword>
<name>A0A327YLY1_9BACL</name>
<evidence type="ECO:0000313" key="4">
    <source>
        <dbReference type="Proteomes" id="UP000248555"/>
    </source>
</evidence>
<dbReference type="SMART" id="SM00530">
    <property type="entry name" value="HTH_XRE"/>
    <property type="match status" value="1"/>
</dbReference>
<protein>
    <submittedName>
        <fullName evidence="3">XRE family transcriptional regulator</fullName>
    </submittedName>
</protein>
<feature type="domain" description="HTH cro/C1-type" evidence="2">
    <location>
        <begin position="7"/>
        <end position="61"/>
    </location>
</feature>
<dbReference type="InterPro" id="IPR050807">
    <property type="entry name" value="TransReg_Diox_bact_type"/>
</dbReference>
<evidence type="ECO:0000259" key="2">
    <source>
        <dbReference type="PROSITE" id="PS50943"/>
    </source>
</evidence>
<dbReference type="Gene3D" id="1.10.260.40">
    <property type="entry name" value="lambda repressor-like DNA-binding domains"/>
    <property type="match status" value="1"/>
</dbReference>
<dbReference type="PANTHER" id="PTHR46797">
    <property type="entry name" value="HTH-TYPE TRANSCRIPTIONAL REGULATOR"/>
    <property type="match status" value="1"/>
</dbReference>
<dbReference type="InterPro" id="IPR013096">
    <property type="entry name" value="Cupin_2"/>
</dbReference>
<dbReference type="GO" id="GO:0003700">
    <property type="term" value="F:DNA-binding transcription factor activity"/>
    <property type="evidence" value="ECO:0007669"/>
    <property type="project" value="TreeGrafter"/>
</dbReference>
<organism evidence="3 4">
    <name type="scientific">Paranoxybacillus vitaminiphilus</name>
    <dbReference type="NCBI Taxonomy" id="581036"/>
    <lineage>
        <taxon>Bacteria</taxon>
        <taxon>Bacillati</taxon>
        <taxon>Bacillota</taxon>
        <taxon>Bacilli</taxon>
        <taxon>Bacillales</taxon>
        <taxon>Anoxybacillaceae</taxon>
        <taxon>Paranoxybacillus</taxon>
    </lineage>
</organism>
<dbReference type="SUPFAM" id="SSF47413">
    <property type="entry name" value="lambda repressor-like DNA-binding domains"/>
    <property type="match status" value="1"/>
</dbReference>
<proteinExistence type="predicted"/>